<accession>A0A366HV49</accession>
<keyword evidence="2" id="KW-0012">Acyltransferase</keyword>
<proteinExistence type="predicted"/>
<keyword evidence="1 4" id="KW-0808">Transferase</keyword>
<evidence type="ECO:0000256" key="2">
    <source>
        <dbReference type="ARBA" id="ARBA00023315"/>
    </source>
</evidence>
<organism evidence="4 5">
    <name type="scientific">Roseimicrobium gellanilyticum</name>
    <dbReference type="NCBI Taxonomy" id="748857"/>
    <lineage>
        <taxon>Bacteria</taxon>
        <taxon>Pseudomonadati</taxon>
        <taxon>Verrucomicrobiota</taxon>
        <taxon>Verrucomicrobiia</taxon>
        <taxon>Verrucomicrobiales</taxon>
        <taxon>Verrucomicrobiaceae</taxon>
        <taxon>Roseimicrobium</taxon>
    </lineage>
</organism>
<comment type="caution">
    <text evidence="4">The sequence shown here is derived from an EMBL/GenBank/DDBJ whole genome shotgun (WGS) entry which is preliminary data.</text>
</comment>
<evidence type="ECO:0000259" key="3">
    <source>
        <dbReference type="PROSITE" id="PS51186"/>
    </source>
</evidence>
<dbReference type="EMBL" id="QNRR01000001">
    <property type="protein sequence ID" value="RBP47414.1"/>
    <property type="molecule type" value="Genomic_DNA"/>
</dbReference>
<feature type="domain" description="N-acetyltransferase" evidence="3">
    <location>
        <begin position="3"/>
        <end position="145"/>
    </location>
</feature>
<keyword evidence="5" id="KW-1185">Reference proteome</keyword>
<evidence type="ECO:0000313" key="5">
    <source>
        <dbReference type="Proteomes" id="UP000253426"/>
    </source>
</evidence>
<reference evidence="4 5" key="1">
    <citation type="submission" date="2018-06" db="EMBL/GenBank/DDBJ databases">
        <title>Genomic Encyclopedia of Type Strains, Phase IV (KMG-IV): sequencing the most valuable type-strain genomes for metagenomic binning, comparative biology and taxonomic classification.</title>
        <authorList>
            <person name="Goeker M."/>
        </authorList>
    </citation>
    <scope>NUCLEOTIDE SEQUENCE [LARGE SCALE GENOMIC DNA]</scope>
    <source>
        <strain evidence="4 5">DSM 25532</strain>
    </source>
</reference>
<gene>
    <name evidence="4" type="ORF">DES53_101211</name>
</gene>
<dbReference type="PROSITE" id="PS51186">
    <property type="entry name" value="GNAT"/>
    <property type="match status" value="1"/>
</dbReference>
<sequence>MNITFRLATPDDGSLLAGMNHQLIQDEGHRNSMTLLELEERMKGWLSGEYRAVIFEEGNELVAYVLFREQSESIYLRQLFVARDQRRRGIGRHAVEILRSQVWSETKRLTVEVLVANAPAVAFWRSVGYTDYSLTLEILPGKSSP</sequence>
<evidence type="ECO:0000256" key="1">
    <source>
        <dbReference type="ARBA" id="ARBA00022679"/>
    </source>
</evidence>
<evidence type="ECO:0000313" key="4">
    <source>
        <dbReference type="EMBL" id="RBP47414.1"/>
    </source>
</evidence>
<dbReference type="InterPro" id="IPR000182">
    <property type="entry name" value="GNAT_dom"/>
</dbReference>
<dbReference type="AlphaFoldDB" id="A0A366HV49"/>
<dbReference type="RefSeq" id="WP_170156762.1">
    <property type="nucleotide sequence ID" value="NZ_QNRR01000001.1"/>
</dbReference>
<dbReference type="InterPro" id="IPR050832">
    <property type="entry name" value="Bact_Acetyltransf"/>
</dbReference>
<dbReference type="PANTHER" id="PTHR43877">
    <property type="entry name" value="AMINOALKYLPHOSPHONATE N-ACETYLTRANSFERASE-RELATED-RELATED"/>
    <property type="match status" value="1"/>
</dbReference>
<protein>
    <submittedName>
        <fullName evidence="4">Acetyltransferase (GNAT) family protein</fullName>
    </submittedName>
</protein>
<dbReference type="GO" id="GO:0016747">
    <property type="term" value="F:acyltransferase activity, transferring groups other than amino-acyl groups"/>
    <property type="evidence" value="ECO:0007669"/>
    <property type="project" value="InterPro"/>
</dbReference>
<name>A0A366HV49_9BACT</name>
<dbReference type="InterPro" id="IPR016181">
    <property type="entry name" value="Acyl_CoA_acyltransferase"/>
</dbReference>
<dbReference type="Gene3D" id="3.40.630.30">
    <property type="match status" value="1"/>
</dbReference>
<dbReference type="Proteomes" id="UP000253426">
    <property type="component" value="Unassembled WGS sequence"/>
</dbReference>
<dbReference type="CDD" id="cd04301">
    <property type="entry name" value="NAT_SF"/>
    <property type="match status" value="1"/>
</dbReference>
<dbReference type="SUPFAM" id="SSF55729">
    <property type="entry name" value="Acyl-CoA N-acyltransferases (Nat)"/>
    <property type="match status" value="1"/>
</dbReference>
<dbReference type="Pfam" id="PF00583">
    <property type="entry name" value="Acetyltransf_1"/>
    <property type="match status" value="1"/>
</dbReference>